<dbReference type="PANTHER" id="PTHR47447:SF17">
    <property type="entry name" value="OS12G0638900 PROTEIN"/>
    <property type="match status" value="1"/>
</dbReference>
<proteinExistence type="inferred from homology"/>
<feature type="repeat" description="PPR" evidence="3">
    <location>
        <begin position="217"/>
        <end position="251"/>
    </location>
</feature>
<dbReference type="PANTHER" id="PTHR47447">
    <property type="entry name" value="OS03G0856100 PROTEIN"/>
    <property type="match status" value="1"/>
</dbReference>
<keyword evidence="2" id="KW-0677">Repeat</keyword>
<accession>A0AA88D230</accession>
<evidence type="ECO:0000256" key="2">
    <source>
        <dbReference type="ARBA" id="ARBA00022737"/>
    </source>
</evidence>
<dbReference type="Pfam" id="PF01535">
    <property type="entry name" value="PPR"/>
    <property type="match status" value="1"/>
</dbReference>
<feature type="domain" description="Pentatricopeptide repeat-containing protein-mitochondrial" evidence="4">
    <location>
        <begin position="110"/>
        <end position="201"/>
    </location>
</feature>
<dbReference type="Gene3D" id="1.25.40.10">
    <property type="entry name" value="Tetratricopeptide repeat domain"/>
    <property type="match status" value="2"/>
</dbReference>
<protein>
    <recommendedName>
        <fullName evidence="4">Pentatricopeptide repeat-containing protein-mitochondrial domain-containing protein</fullName>
    </recommendedName>
</protein>
<dbReference type="NCBIfam" id="TIGR00756">
    <property type="entry name" value="PPR"/>
    <property type="match status" value="3"/>
</dbReference>
<dbReference type="EMBL" id="BTGU01000012">
    <property type="protein sequence ID" value="GMN41260.1"/>
    <property type="molecule type" value="Genomic_DNA"/>
</dbReference>
<dbReference type="PROSITE" id="PS51375">
    <property type="entry name" value="PPR"/>
    <property type="match status" value="3"/>
</dbReference>
<dbReference type="Proteomes" id="UP001187192">
    <property type="component" value="Unassembled WGS sequence"/>
</dbReference>
<gene>
    <name evidence="5" type="ORF">TIFTF001_010485</name>
</gene>
<sequence length="332" mass="36706">MYLIRKSPIKTFEFRQIFTLSDRFFTSTTTSLSRSSDRPNTAHYDELVNAAGKSGDFDELRRLLSKRVKDGFYNTTNTFNFVTRSDASPSAVAGLCETLASLDAGVVRKGAFDALVARLCKIGRVDESLLVIDAMVRAECGLGASTFHHVIKALTRRNEVDGAWRVVDRMRELGVSPDATVFNHFLATHCAAGDVEAAAAVLGRMVGQGQGQGLKPDGRTYDALVLGACRAGKVEGALVVLRRMEDDGVPMLLSTRLYVVDALLSLGYYDQAVRFVRVYGGRDTWLDAESFGCLATRLMKLNRMEEARMVLDEMRTRGLEIRDTLKSLLNRL</sequence>
<dbReference type="InterPro" id="IPR011990">
    <property type="entry name" value="TPR-like_helical_dom_sf"/>
</dbReference>
<comment type="similarity">
    <text evidence="1">Belongs to the PPR family. P subfamily.</text>
</comment>
<dbReference type="Pfam" id="PF12854">
    <property type="entry name" value="PPR_1"/>
    <property type="match status" value="1"/>
</dbReference>
<organism evidence="5 6">
    <name type="scientific">Ficus carica</name>
    <name type="common">Common fig</name>
    <dbReference type="NCBI Taxonomy" id="3494"/>
    <lineage>
        <taxon>Eukaryota</taxon>
        <taxon>Viridiplantae</taxon>
        <taxon>Streptophyta</taxon>
        <taxon>Embryophyta</taxon>
        <taxon>Tracheophyta</taxon>
        <taxon>Spermatophyta</taxon>
        <taxon>Magnoliopsida</taxon>
        <taxon>eudicotyledons</taxon>
        <taxon>Gunneridae</taxon>
        <taxon>Pentapetalae</taxon>
        <taxon>rosids</taxon>
        <taxon>fabids</taxon>
        <taxon>Rosales</taxon>
        <taxon>Moraceae</taxon>
        <taxon>Ficeae</taxon>
        <taxon>Ficus</taxon>
    </lineage>
</organism>
<dbReference type="InterPro" id="IPR057027">
    <property type="entry name" value="TPR_mt"/>
</dbReference>
<dbReference type="Pfam" id="PF23276">
    <property type="entry name" value="TPR_24"/>
    <property type="match status" value="1"/>
</dbReference>
<reference evidence="5" key="1">
    <citation type="submission" date="2023-07" db="EMBL/GenBank/DDBJ databases">
        <title>draft genome sequence of fig (Ficus carica).</title>
        <authorList>
            <person name="Takahashi T."/>
            <person name="Nishimura K."/>
        </authorList>
    </citation>
    <scope>NUCLEOTIDE SEQUENCE</scope>
</reference>
<feature type="repeat" description="PPR" evidence="3">
    <location>
        <begin position="143"/>
        <end position="177"/>
    </location>
</feature>
<evidence type="ECO:0000313" key="5">
    <source>
        <dbReference type="EMBL" id="GMN41260.1"/>
    </source>
</evidence>
<evidence type="ECO:0000313" key="6">
    <source>
        <dbReference type="Proteomes" id="UP001187192"/>
    </source>
</evidence>
<comment type="caution">
    <text evidence="5">The sequence shown here is derived from an EMBL/GenBank/DDBJ whole genome shotgun (WGS) entry which is preliminary data.</text>
</comment>
<evidence type="ECO:0000256" key="1">
    <source>
        <dbReference type="ARBA" id="ARBA00007626"/>
    </source>
</evidence>
<evidence type="ECO:0000259" key="4">
    <source>
        <dbReference type="Pfam" id="PF23276"/>
    </source>
</evidence>
<feature type="repeat" description="PPR" evidence="3">
    <location>
        <begin position="287"/>
        <end position="321"/>
    </location>
</feature>
<name>A0AA88D230_FICCA</name>
<keyword evidence="6" id="KW-1185">Reference proteome</keyword>
<dbReference type="AlphaFoldDB" id="A0AA88D230"/>
<evidence type="ECO:0000256" key="3">
    <source>
        <dbReference type="PROSITE-ProRule" id="PRU00708"/>
    </source>
</evidence>
<dbReference type="InterPro" id="IPR002885">
    <property type="entry name" value="PPR_rpt"/>
</dbReference>